<gene>
    <name evidence="2" type="ORF">GSONMT00000119001</name>
</gene>
<dbReference type="PROSITE" id="PS50878">
    <property type="entry name" value="RT_POL"/>
    <property type="match status" value="1"/>
</dbReference>
<reference evidence="2" key="1">
    <citation type="journal article" date="2014" name="Nat. Commun.">
        <title>The rainbow trout genome provides novel insights into evolution after whole-genome duplication in vertebrates.</title>
        <authorList>
            <person name="Berthelot C."/>
            <person name="Brunet F."/>
            <person name="Chalopin D."/>
            <person name="Juanchich A."/>
            <person name="Bernard M."/>
            <person name="Noel B."/>
            <person name="Bento P."/>
            <person name="Da Silva C."/>
            <person name="Labadie K."/>
            <person name="Alberti A."/>
            <person name="Aury J.M."/>
            <person name="Louis A."/>
            <person name="Dehais P."/>
            <person name="Bardou P."/>
            <person name="Montfort J."/>
            <person name="Klopp C."/>
            <person name="Cabau C."/>
            <person name="Gaspin C."/>
            <person name="Thorgaard G.H."/>
            <person name="Boussaha M."/>
            <person name="Quillet E."/>
            <person name="Guyomard R."/>
            <person name="Galiana D."/>
            <person name="Bobe J."/>
            <person name="Volff J.N."/>
            <person name="Genet C."/>
            <person name="Wincker P."/>
            <person name="Jaillon O."/>
            <person name="Roest Crollius H."/>
            <person name="Guiguen Y."/>
        </authorList>
    </citation>
    <scope>NUCLEOTIDE SEQUENCE [LARGE SCALE GENOMIC DNA]</scope>
</reference>
<evidence type="ECO:0000259" key="1">
    <source>
        <dbReference type="PROSITE" id="PS50878"/>
    </source>
</evidence>
<sequence length="106" mass="12268">MYADDTVIYVHAKIKQQAAQELTTVMVQWLSDSCLHLNVKKTVCMFFTKRATDATEPDVYVSRKKLQVVSDFKYLGIILDSNLSFKKQVKKVIQITKFNLANFQFI</sequence>
<evidence type="ECO:0000313" key="3">
    <source>
        <dbReference type="Proteomes" id="UP000193380"/>
    </source>
</evidence>
<dbReference type="PaxDb" id="8022-A0A060YB49"/>
<proteinExistence type="predicted"/>
<dbReference type="InterPro" id="IPR000477">
    <property type="entry name" value="RT_dom"/>
</dbReference>
<dbReference type="STRING" id="8022.A0A060YB49"/>
<feature type="domain" description="Reverse transcriptase" evidence="1">
    <location>
        <begin position="1"/>
        <end position="79"/>
    </location>
</feature>
<protein>
    <recommendedName>
        <fullName evidence="1">Reverse transcriptase domain-containing protein</fullName>
    </recommendedName>
</protein>
<accession>A0A060YB49</accession>
<dbReference type="EMBL" id="FR907398">
    <property type="protein sequence ID" value="CDQ86624.1"/>
    <property type="molecule type" value="Genomic_DNA"/>
</dbReference>
<dbReference type="Proteomes" id="UP000193380">
    <property type="component" value="Unassembled WGS sequence"/>
</dbReference>
<name>A0A060YB49_ONCMY</name>
<dbReference type="AlphaFoldDB" id="A0A060YB49"/>
<reference evidence="2" key="2">
    <citation type="submission" date="2014-03" db="EMBL/GenBank/DDBJ databases">
        <authorList>
            <person name="Genoscope - CEA"/>
        </authorList>
    </citation>
    <scope>NUCLEOTIDE SEQUENCE</scope>
</reference>
<evidence type="ECO:0000313" key="2">
    <source>
        <dbReference type="EMBL" id="CDQ86624.1"/>
    </source>
</evidence>
<organism evidence="2 3">
    <name type="scientific">Oncorhynchus mykiss</name>
    <name type="common">Rainbow trout</name>
    <name type="synonym">Salmo gairdneri</name>
    <dbReference type="NCBI Taxonomy" id="8022"/>
    <lineage>
        <taxon>Eukaryota</taxon>
        <taxon>Metazoa</taxon>
        <taxon>Chordata</taxon>
        <taxon>Craniata</taxon>
        <taxon>Vertebrata</taxon>
        <taxon>Euteleostomi</taxon>
        <taxon>Actinopterygii</taxon>
        <taxon>Neopterygii</taxon>
        <taxon>Teleostei</taxon>
        <taxon>Protacanthopterygii</taxon>
        <taxon>Salmoniformes</taxon>
        <taxon>Salmonidae</taxon>
        <taxon>Salmoninae</taxon>
        <taxon>Oncorhynchus</taxon>
    </lineage>
</organism>